<name>A0A6B8RGI0_9BACL</name>
<protein>
    <submittedName>
        <fullName evidence="2">Uncharacterized protein</fullName>
    </submittedName>
</protein>
<feature type="transmembrane region" description="Helical" evidence="1">
    <location>
        <begin position="24"/>
        <end position="43"/>
    </location>
</feature>
<dbReference type="KEGG" id="ppsc:EHS13_05935"/>
<keyword evidence="3" id="KW-1185">Reference proteome</keyword>
<organism evidence="2 3">
    <name type="scientific">Paenibacillus psychroresistens</name>
    <dbReference type="NCBI Taxonomy" id="1778678"/>
    <lineage>
        <taxon>Bacteria</taxon>
        <taxon>Bacillati</taxon>
        <taxon>Bacillota</taxon>
        <taxon>Bacilli</taxon>
        <taxon>Bacillales</taxon>
        <taxon>Paenibacillaceae</taxon>
        <taxon>Paenibacillus</taxon>
    </lineage>
</organism>
<feature type="transmembrane region" description="Helical" evidence="1">
    <location>
        <begin position="88"/>
        <end position="108"/>
    </location>
</feature>
<feature type="transmembrane region" description="Helical" evidence="1">
    <location>
        <begin position="120"/>
        <end position="143"/>
    </location>
</feature>
<gene>
    <name evidence="2" type="ORF">EHS13_05935</name>
</gene>
<evidence type="ECO:0000256" key="1">
    <source>
        <dbReference type="SAM" id="Phobius"/>
    </source>
</evidence>
<dbReference type="Proteomes" id="UP000426246">
    <property type="component" value="Chromosome"/>
</dbReference>
<keyword evidence="1" id="KW-0812">Transmembrane</keyword>
<keyword evidence="1" id="KW-1133">Transmembrane helix</keyword>
<dbReference type="AlphaFoldDB" id="A0A6B8RGI0"/>
<dbReference type="NCBIfam" id="NF041644">
    <property type="entry name" value="CBO0543_fam"/>
    <property type="match status" value="1"/>
</dbReference>
<dbReference type="OrthoDB" id="1683460at2"/>
<keyword evidence="1" id="KW-0472">Membrane</keyword>
<sequence>MIGFWVLFISALLILIPKRQIKEALYVFLFVQVFTWPVGLAVVELNLIEYPVRFFPNALKSSFTLEYLVNPVICVFFIHYFPRSSKRIIRVGYYVLWTSLLTIAESIIEKYTDLIEYINFTWYYGWLVLLFVFYISDLGYIWYFNVKNNKKPQPAD</sequence>
<evidence type="ECO:0000313" key="2">
    <source>
        <dbReference type="EMBL" id="QGQ94476.1"/>
    </source>
</evidence>
<evidence type="ECO:0000313" key="3">
    <source>
        <dbReference type="Proteomes" id="UP000426246"/>
    </source>
</evidence>
<reference evidence="3" key="1">
    <citation type="submission" date="2018-11" db="EMBL/GenBank/DDBJ databases">
        <title>Complete genome sequence of Paenibacillus sp. ML311-T8.</title>
        <authorList>
            <person name="Nam Y.-D."/>
            <person name="Kang J."/>
            <person name="Chung W.-H."/>
            <person name="Park Y.S."/>
        </authorList>
    </citation>
    <scope>NUCLEOTIDE SEQUENCE [LARGE SCALE GENOMIC DNA]</scope>
    <source>
        <strain evidence="3">ML311-T8</strain>
    </source>
</reference>
<proteinExistence type="predicted"/>
<feature type="transmembrane region" description="Helical" evidence="1">
    <location>
        <begin position="63"/>
        <end position="81"/>
    </location>
</feature>
<dbReference type="InterPro" id="IPR048147">
    <property type="entry name" value="CBO0543-like"/>
</dbReference>
<dbReference type="EMBL" id="CP034235">
    <property type="protein sequence ID" value="QGQ94476.1"/>
    <property type="molecule type" value="Genomic_DNA"/>
</dbReference>
<accession>A0A6B8RGI0</accession>